<gene>
    <name evidence="2" type="ORF">ACFOSU_12005</name>
</gene>
<dbReference type="RefSeq" id="WP_380689905.1">
    <property type="nucleotide sequence ID" value="NZ_JBHRSS010000004.1"/>
</dbReference>
<dbReference type="Gene3D" id="3.40.50.300">
    <property type="entry name" value="P-loop containing nucleotide triphosphate hydrolases"/>
    <property type="match status" value="1"/>
</dbReference>
<evidence type="ECO:0000259" key="1">
    <source>
        <dbReference type="Pfam" id="PF13175"/>
    </source>
</evidence>
<evidence type="ECO:0000313" key="2">
    <source>
        <dbReference type="EMBL" id="MFC3104609.1"/>
    </source>
</evidence>
<proteinExistence type="predicted"/>
<reference evidence="3" key="1">
    <citation type="journal article" date="2019" name="Int. J. Syst. Evol. Microbiol.">
        <title>The Global Catalogue of Microorganisms (GCM) 10K type strain sequencing project: providing services to taxonomists for standard genome sequencing and annotation.</title>
        <authorList>
            <consortium name="The Broad Institute Genomics Platform"/>
            <consortium name="The Broad Institute Genome Sequencing Center for Infectious Disease"/>
            <person name="Wu L."/>
            <person name="Ma J."/>
        </authorList>
    </citation>
    <scope>NUCLEOTIDE SEQUENCE [LARGE SCALE GENOMIC DNA]</scope>
    <source>
        <strain evidence="3">KCTC 52640</strain>
    </source>
</reference>
<protein>
    <submittedName>
        <fullName evidence="2">DUF3696 domain-containing protein</fullName>
    </submittedName>
</protein>
<dbReference type="PANTHER" id="PTHR43581">
    <property type="entry name" value="ATP/GTP PHOSPHATASE"/>
    <property type="match status" value="1"/>
</dbReference>
<dbReference type="PANTHER" id="PTHR43581:SF2">
    <property type="entry name" value="EXCINUCLEASE ATPASE SUBUNIT"/>
    <property type="match status" value="1"/>
</dbReference>
<evidence type="ECO:0000313" key="3">
    <source>
        <dbReference type="Proteomes" id="UP001595462"/>
    </source>
</evidence>
<feature type="domain" description="Endonuclease GajA/Old nuclease/RecF-like AAA" evidence="1">
    <location>
        <begin position="1"/>
        <end position="480"/>
    </location>
</feature>
<dbReference type="Proteomes" id="UP001595462">
    <property type="component" value="Unassembled WGS sequence"/>
</dbReference>
<accession>A0ABV7ERQ0</accession>
<dbReference type="SUPFAM" id="SSF52540">
    <property type="entry name" value="P-loop containing nucleoside triphosphate hydrolases"/>
    <property type="match status" value="1"/>
</dbReference>
<dbReference type="InterPro" id="IPR051396">
    <property type="entry name" value="Bact_Antivir_Def_Nuclease"/>
</dbReference>
<keyword evidence="3" id="KW-1185">Reference proteome</keyword>
<organism evidence="2 3">
    <name type="scientific">Salinisphaera aquimarina</name>
    <dbReference type="NCBI Taxonomy" id="2094031"/>
    <lineage>
        <taxon>Bacteria</taxon>
        <taxon>Pseudomonadati</taxon>
        <taxon>Pseudomonadota</taxon>
        <taxon>Gammaproteobacteria</taxon>
        <taxon>Salinisphaerales</taxon>
        <taxon>Salinisphaeraceae</taxon>
        <taxon>Salinisphaera</taxon>
    </lineage>
</organism>
<dbReference type="InterPro" id="IPR027417">
    <property type="entry name" value="P-loop_NTPase"/>
</dbReference>
<dbReference type="Pfam" id="PF13175">
    <property type="entry name" value="AAA_15"/>
    <property type="match status" value="1"/>
</dbReference>
<sequence>MLKSVRIRGLRSLADTGAIPLTNLNLLVGRNSSGKSTFARVFALLRQSMEANTKGPILWYGPLVDFGSFDEAVTRDLPDREIEFIFNISYPLTARRATNFGRRWISSFDDLGSESVGDTNAKLSILLGATANSKETYLKTFTLDIYDVKTTIELNPTGEVTSIKVGDYEVAADDSFRILSQSGTFLPRIRYYQRRVSKVEGKELTRWLETRNSYARRDLDRQISQHVHGNTTRNSRLRIARNLPLTDIGTFTQRLVSVPAAPQSWRSSLKNATPRSSRAIKLQHRVFATRIDGIINELDSFLSSYFKSVRYIEPLRAVAERYYRKQELAVDEIDSKGSNVAMYLNSLTKGETRSFISWMKSIFGGYVSAVSRSGHITLQYTDSQSEQSFNIADVGFGLSQVLPLAVQIWSSAYRPNVTPGVRRLLRKNDTSVLVIEQPELHLHPDFQARVANMISSAIQVAKERDNPLSIVIETHSPWLINRIGELISSQKLNEKDVCLHLFEGNSQNSLSSVRKVMFDNNGILKDWPFGFFDPI</sequence>
<comment type="caution">
    <text evidence="2">The sequence shown here is derived from an EMBL/GenBank/DDBJ whole genome shotgun (WGS) entry which is preliminary data.</text>
</comment>
<name>A0ABV7ERQ0_9GAMM</name>
<dbReference type="InterPro" id="IPR041685">
    <property type="entry name" value="AAA_GajA/Old/RecF-like"/>
</dbReference>
<dbReference type="EMBL" id="JBHRSS010000004">
    <property type="protein sequence ID" value="MFC3104609.1"/>
    <property type="molecule type" value="Genomic_DNA"/>
</dbReference>